<sequence length="151" mass="16672">MSAFLFDLAFYVAAPFWAMMILAPTWRVTRRVIGSPLIVLPAVAVTLVLLVPRLGAVWPVVSRPSLEGLESLTSDPGALAALWAQIIAWDLFLGRWIYLDSRERNVHPLLMAPLLVLTVLLSPIALPIYLLVRLAPWPRRAGNPGETGAQR</sequence>
<organism evidence="2 3">
    <name type="scientific">Nonomuraea aridisoli</name>
    <dbReference type="NCBI Taxonomy" id="2070368"/>
    <lineage>
        <taxon>Bacteria</taxon>
        <taxon>Bacillati</taxon>
        <taxon>Actinomycetota</taxon>
        <taxon>Actinomycetes</taxon>
        <taxon>Streptosporangiales</taxon>
        <taxon>Streptosporangiaceae</taxon>
        <taxon>Nonomuraea</taxon>
    </lineage>
</organism>
<evidence type="ECO:0000313" key="2">
    <source>
        <dbReference type="EMBL" id="PZG12056.1"/>
    </source>
</evidence>
<feature type="transmembrane region" description="Helical" evidence="1">
    <location>
        <begin position="38"/>
        <end position="58"/>
    </location>
</feature>
<keyword evidence="1" id="KW-0472">Membrane</keyword>
<dbReference type="OrthoDB" id="345237at2"/>
<dbReference type="Pfam" id="PF14108">
    <property type="entry name" value="ABA4-like"/>
    <property type="match status" value="1"/>
</dbReference>
<proteinExistence type="predicted"/>
<dbReference type="RefSeq" id="WP_111183065.1">
    <property type="nucleotide sequence ID" value="NZ_POUD01000199.1"/>
</dbReference>
<accession>A0A2W2DJD3</accession>
<reference evidence="2 3" key="1">
    <citation type="submission" date="2018-01" db="EMBL/GenBank/DDBJ databases">
        <title>Draft genome sequence of Nonomuraea sp. KC333.</title>
        <authorList>
            <person name="Sahin N."/>
            <person name="Saygin H."/>
            <person name="Ay H."/>
        </authorList>
    </citation>
    <scope>NUCLEOTIDE SEQUENCE [LARGE SCALE GENOMIC DNA]</scope>
    <source>
        <strain evidence="2 3">KC333</strain>
    </source>
</reference>
<keyword evidence="1" id="KW-0812">Transmembrane</keyword>
<feature type="transmembrane region" description="Helical" evidence="1">
    <location>
        <begin position="6"/>
        <end position="26"/>
    </location>
</feature>
<protein>
    <submittedName>
        <fullName evidence="2">DUF4281 domain-containing protein</fullName>
    </submittedName>
</protein>
<evidence type="ECO:0000313" key="3">
    <source>
        <dbReference type="Proteomes" id="UP000249304"/>
    </source>
</evidence>
<keyword evidence="1" id="KW-1133">Transmembrane helix</keyword>
<dbReference type="AlphaFoldDB" id="A0A2W2DJD3"/>
<keyword evidence="3" id="KW-1185">Reference proteome</keyword>
<feature type="transmembrane region" description="Helical" evidence="1">
    <location>
        <begin position="78"/>
        <end position="98"/>
    </location>
</feature>
<gene>
    <name evidence="2" type="ORF">C1J01_33915</name>
</gene>
<evidence type="ECO:0000256" key="1">
    <source>
        <dbReference type="SAM" id="Phobius"/>
    </source>
</evidence>
<name>A0A2W2DJD3_9ACTN</name>
<feature type="transmembrane region" description="Helical" evidence="1">
    <location>
        <begin position="110"/>
        <end position="132"/>
    </location>
</feature>
<comment type="caution">
    <text evidence="2">The sequence shown here is derived from an EMBL/GenBank/DDBJ whole genome shotgun (WGS) entry which is preliminary data.</text>
</comment>
<dbReference type="InterPro" id="IPR025461">
    <property type="entry name" value="ABA4-like"/>
</dbReference>
<dbReference type="Proteomes" id="UP000249304">
    <property type="component" value="Unassembled WGS sequence"/>
</dbReference>
<dbReference type="EMBL" id="POUD01000199">
    <property type="protein sequence ID" value="PZG12056.1"/>
    <property type="molecule type" value="Genomic_DNA"/>
</dbReference>